<comment type="caution">
    <text evidence="1">The sequence shown here is derived from an EMBL/GenBank/DDBJ whole genome shotgun (WGS) entry which is preliminary data.</text>
</comment>
<evidence type="ECO:0000313" key="2">
    <source>
        <dbReference type="Proteomes" id="UP001060085"/>
    </source>
</evidence>
<organism evidence="1 2">
    <name type="scientific">Catharanthus roseus</name>
    <name type="common">Madagascar periwinkle</name>
    <name type="synonym">Vinca rosea</name>
    <dbReference type="NCBI Taxonomy" id="4058"/>
    <lineage>
        <taxon>Eukaryota</taxon>
        <taxon>Viridiplantae</taxon>
        <taxon>Streptophyta</taxon>
        <taxon>Embryophyta</taxon>
        <taxon>Tracheophyta</taxon>
        <taxon>Spermatophyta</taxon>
        <taxon>Magnoliopsida</taxon>
        <taxon>eudicotyledons</taxon>
        <taxon>Gunneridae</taxon>
        <taxon>Pentapetalae</taxon>
        <taxon>asterids</taxon>
        <taxon>lamiids</taxon>
        <taxon>Gentianales</taxon>
        <taxon>Apocynaceae</taxon>
        <taxon>Rauvolfioideae</taxon>
        <taxon>Vinceae</taxon>
        <taxon>Catharanthinae</taxon>
        <taxon>Catharanthus</taxon>
    </lineage>
</organism>
<keyword evidence="2" id="KW-1185">Reference proteome</keyword>
<proteinExistence type="predicted"/>
<name>A0ACB9ZUV1_CATRO</name>
<protein>
    <submittedName>
        <fullName evidence="1">Uncharacterized protein</fullName>
    </submittedName>
</protein>
<evidence type="ECO:0000313" key="1">
    <source>
        <dbReference type="EMBL" id="KAI5651195.1"/>
    </source>
</evidence>
<dbReference type="Proteomes" id="UP001060085">
    <property type="component" value="Linkage Group LG08"/>
</dbReference>
<sequence length="128" mass="14317">MASAESNDEDMILHLKRSGELSELGFTSTHFVSNANHEVLIDKLRNVALEAESNAVKESGNNSISFPLRPYAEDCPYYSRTGTCKFGFNCRFNHPVKKSNRVSKAGKAKQNVNNWSSMNDEKILCKIS</sequence>
<dbReference type="EMBL" id="CM044708">
    <property type="protein sequence ID" value="KAI5651195.1"/>
    <property type="molecule type" value="Genomic_DNA"/>
</dbReference>
<accession>A0ACB9ZUV1</accession>
<reference evidence="2" key="1">
    <citation type="journal article" date="2023" name="Nat. Plants">
        <title>Single-cell RNA sequencing provides a high-resolution roadmap for understanding the multicellular compartmentation of specialized metabolism.</title>
        <authorList>
            <person name="Sun S."/>
            <person name="Shen X."/>
            <person name="Li Y."/>
            <person name="Li Y."/>
            <person name="Wang S."/>
            <person name="Li R."/>
            <person name="Zhang H."/>
            <person name="Shen G."/>
            <person name="Guo B."/>
            <person name="Wei J."/>
            <person name="Xu J."/>
            <person name="St-Pierre B."/>
            <person name="Chen S."/>
            <person name="Sun C."/>
        </authorList>
    </citation>
    <scope>NUCLEOTIDE SEQUENCE [LARGE SCALE GENOMIC DNA]</scope>
</reference>
<gene>
    <name evidence="1" type="ORF">M9H77_37200</name>
</gene>